<dbReference type="InterPro" id="IPR036927">
    <property type="entry name" value="Cyt_c_oxase-like_su1_sf"/>
</dbReference>
<feature type="transmembrane region" description="Helical" evidence="1">
    <location>
        <begin position="127"/>
        <end position="145"/>
    </location>
</feature>
<evidence type="ECO:0000256" key="1">
    <source>
        <dbReference type="SAM" id="Phobius"/>
    </source>
</evidence>
<feature type="transmembrane region" description="Helical" evidence="1">
    <location>
        <begin position="314"/>
        <end position="332"/>
    </location>
</feature>
<dbReference type="Gene3D" id="1.20.210.10">
    <property type="entry name" value="Cytochrome c oxidase-like, subunit I domain"/>
    <property type="match status" value="1"/>
</dbReference>
<gene>
    <name evidence="2" type="ORF">SAMN05421799_101289</name>
</gene>
<feature type="transmembrane region" description="Helical" evidence="1">
    <location>
        <begin position="277"/>
        <end position="294"/>
    </location>
</feature>
<dbReference type="AlphaFoldDB" id="A0A1N7K1D3"/>
<proteinExistence type="predicted"/>
<name>A0A1N7K1D3_9BACL</name>
<keyword evidence="1" id="KW-1133">Transmembrane helix</keyword>
<dbReference type="Proteomes" id="UP000186156">
    <property type="component" value="Unassembled WGS sequence"/>
</dbReference>
<evidence type="ECO:0000313" key="2">
    <source>
        <dbReference type="EMBL" id="SIS55254.1"/>
    </source>
</evidence>
<evidence type="ECO:0008006" key="4">
    <source>
        <dbReference type="Google" id="ProtNLM"/>
    </source>
</evidence>
<feature type="transmembrane region" description="Helical" evidence="1">
    <location>
        <begin position="68"/>
        <end position="86"/>
    </location>
</feature>
<dbReference type="STRING" id="252246.SAMN05421799_101289"/>
<keyword evidence="1" id="KW-0812">Transmembrane</keyword>
<accession>A0A1N7K1D3</accession>
<feature type="transmembrane region" description="Helical" evidence="1">
    <location>
        <begin position="344"/>
        <end position="368"/>
    </location>
</feature>
<dbReference type="EMBL" id="FTOO01000001">
    <property type="protein sequence ID" value="SIS55254.1"/>
    <property type="molecule type" value="Genomic_DNA"/>
</dbReference>
<feature type="transmembrane region" description="Helical" evidence="1">
    <location>
        <begin position="184"/>
        <end position="201"/>
    </location>
</feature>
<feature type="transmembrane region" description="Helical" evidence="1">
    <location>
        <begin position="213"/>
        <end position="231"/>
    </location>
</feature>
<organism evidence="2 3">
    <name type="scientific">Alicyclobacillus vulcanalis</name>
    <dbReference type="NCBI Taxonomy" id="252246"/>
    <lineage>
        <taxon>Bacteria</taxon>
        <taxon>Bacillati</taxon>
        <taxon>Bacillota</taxon>
        <taxon>Bacilli</taxon>
        <taxon>Bacillales</taxon>
        <taxon>Alicyclobacillaceae</taxon>
        <taxon>Alicyclobacillus</taxon>
    </lineage>
</organism>
<keyword evidence="1" id="KW-0472">Membrane</keyword>
<reference evidence="3" key="1">
    <citation type="submission" date="2017-01" db="EMBL/GenBank/DDBJ databases">
        <authorList>
            <person name="Varghese N."/>
            <person name="Submissions S."/>
        </authorList>
    </citation>
    <scope>NUCLEOTIDE SEQUENCE [LARGE SCALE GENOMIC DNA]</scope>
    <source>
        <strain evidence="3">DSM 16176</strain>
    </source>
</reference>
<dbReference type="SUPFAM" id="SSF81442">
    <property type="entry name" value="Cytochrome c oxidase subunit I-like"/>
    <property type="match status" value="1"/>
</dbReference>
<sequence length="440" mass="47014">MGHPSGSAPVTTPAPSEDERSCVGPLPMAFFASALVNFSVGSTLGFWMASRTSAWAVLSRLHAEINPWGWLTMAIFGMTYAVLAIAAELRLYPRAAGWVHLVIAELGIVLLVAGSAMSNMLLTRVGAVAQAASPVLFLANILLAVRAKRKGRVQPPVIPEHLRYLGRRADCQRTDRVARRGTDLSGLLLMISAIWGCWGIWSDGDSSPGANALFYNGWLVGTVVSVSLHLYPRLLSGVRLSAWPIVLFQIIWLPATVALSVGTAFHINMLAGVGRDVLGAGLVGVAVVFEAALVRRSPGRCGTGSVESSSVTRVAWILGYVFAGVAGGWMIAGRESDALPVLHALFLGWMTTLVYGTSYAVMPVLFGIKIRSTTLSIAQMSMSAIGTALMMWGFADLDTMVGRILLATGGGLAWFAFAWYLVRIGWSGIHILRRMSTRAA</sequence>
<feature type="transmembrane region" description="Helical" evidence="1">
    <location>
        <begin position="401"/>
        <end position="426"/>
    </location>
</feature>
<feature type="transmembrane region" description="Helical" evidence="1">
    <location>
        <begin position="243"/>
        <end position="265"/>
    </location>
</feature>
<feature type="transmembrane region" description="Helical" evidence="1">
    <location>
        <begin position="375"/>
        <end position="395"/>
    </location>
</feature>
<protein>
    <recommendedName>
        <fullName evidence="4">NnrS family protein</fullName>
    </recommendedName>
</protein>
<evidence type="ECO:0000313" key="3">
    <source>
        <dbReference type="Proteomes" id="UP000186156"/>
    </source>
</evidence>
<feature type="transmembrane region" description="Helical" evidence="1">
    <location>
        <begin position="98"/>
        <end position="121"/>
    </location>
</feature>
<keyword evidence="3" id="KW-1185">Reference proteome</keyword>